<organism evidence="11 12">
    <name type="scientific">Paraphaeosphaeria minitans</name>
    <dbReference type="NCBI Taxonomy" id="565426"/>
    <lineage>
        <taxon>Eukaryota</taxon>
        <taxon>Fungi</taxon>
        <taxon>Dikarya</taxon>
        <taxon>Ascomycota</taxon>
        <taxon>Pezizomycotina</taxon>
        <taxon>Dothideomycetes</taxon>
        <taxon>Pleosporomycetidae</taxon>
        <taxon>Pleosporales</taxon>
        <taxon>Massarineae</taxon>
        <taxon>Didymosphaeriaceae</taxon>
        <taxon>Paraphaeosphaeria</taxon>
    </lineage>
</organism>
<evidence type="ECO:0000256" key="7">
    <source>
        <dbReference type="ARBA" id="ARBA00023132"/>
    </source>
</evidence>
<evidence type="ECO:0000256" key="2">
    <source>
        <dbReference type="ARBA" id="ARBA00005573"/>
    </source>
</evidence>
<feature type="compositionally biased region" description="Acidic residues" evidence="10">
    <location>
        <begin position="120"/>
        <end position="136"/>
    </location>
</feature>
<sequence>MFRVPDDSSPPSTPGRHGYSVNVPSTTPAGPPPGRSFISSTPADPPPTKDVFGTRPNFVPGRSEFGPSLFGSSPPKNDVLEGLGSGRFKTSAEGRPGSQRGRTATSGFGLFSNSRHPDEDAMDDDDDAEREEDEYMDGSNERRTSMRNAFSQSFASQSSMDEYNDGQRLVQSGAKQQQYDLTSLAKGLTSKVDAGTLTESDDMVLETERLLARLHNCALEGDGPKGEILGDTAEKLPALWQTSSAKKLSQATTLAKLLFAIHHPPRLFKETRTSSALRVLPQYGSDLSTPIPKMLLDWLNTERPVDDDTEINEVLAQSGGYSGHVYFWDMVLVTALRGHFTTTLELLNGANFAVAHTSQEDEGTSGYKGSKLDYATHATQEAVNLVRRCPALNNDWNVKGHDWNIFRQLAHQAKRNLEDLAEGESHNRFSMSQSLGGSHFGLSQSRASFSLSTHSRKVECKVPWSVYDRLLKFYNVLIGDEESILNWSQTWIEAAFLLTVWWNGEEDELAQGSLAATRRSLTPSHRSQTTDDRGYSGRLASALQVVFDGGDDAFTLASNNAFEVGLASIVDDNIDAALHILRGLSLVAASAVAEVATVGGWLKRSDGIFDHLDQSDLMILSYNQPIQTGLSKDNLLVAYANQLSSIAQLKSHDGSTSRPGWEVGIEILGRLDDTLLGNKQIQKILDGLPLTSVDQVDKVTQLCNSMGLSDQALGIARKFAEYLQANTKNYGDAVLYYARAHAGSKIQEVLRALVAHCLVKSIAYPPLTDLDTSLKKLITSPKKSLTELASLDSEAAELLSNYLSGYATIRKFYDLRDEEVLLKEGEKPTHRPMARKQIAANALAVIISSAASSIRGGLYDPEVETVVQVDVLLSLLGEALVFVNQPKRMLTLGHLYELLAAVEDFSIAPSMIRAQCEEALSTTLSAAHEHGSRSSLQKSTSNLTTASSQYSLIGSMDLGSVEGVSTESSTVLVSGGGVDDVKRGWDWRKGFPRGAKGEDVIRVMRLGIAKELGRAFAEGTLQS</sequence>
<gene>
    <name evidence="11" type="ORF">PMIN01_11101</name>
</gene>
<keyword evidence="4 9" id="KW-0509">mRNA transport</keyword>
<feature type="compositionally biased region" description="Polar residues" evidence="10">
    <location>
        <begin position="100"/>
        <end position="114"/>
    </location>
</feature>
<evidence type="ECO:0000256" key="3">
    <source>
        <dbReference type="ARBA" id="ARBA00022448"/>
    </source>
</evidence>
<comment type="subcellular location">
    <subcellularLocation>
        <location evidence="1 9">Nucleus</location>
        <location evidence="1 9">Nuclear pore complex</location>
    </subcellularLocation>
</comment>
<proteinExistence type="inferred from homology"/>
<dbReference type="Proteomes" id="UP000756921">
    <property type="component" value="Unassembled WGS sequence"/>
</dbReference>
<keyword evidence="8 9" id="KW-0539">Nucleus</keyword>
<dbReference type="GO" id="GO:0031080">
    <property type="term" value="C:nuclear pore outer ring"/>
    <property type="evidence" value="ECO:0007669"/>
    <property type="project" value="TreeGrafter"/>
</dbReference>
<dbReference type="AlphaFoldDB" id="A0A9P6G917"/>
<evidence type="ECO:0000256" key="9">
    <source>
        <dbReference type="RuleBase" id="RU365073"/>
    </source>
</evidence>
<dbReference type="InterPro" id="IPR011502">
    <property type="entry name" value="Nucleoporin_Nup85"/>
</dbReference>
<name>A0A9P6G917_9PLEO</name>
<dbReference type="GO" id="GO:0031965">
    <property type="term" value="C:nuclear membrane"/>
    <property type="evidence" value="ECO:0007669"/>
    <property type="project" value="UniProtKB-UniRule"/>
</dbReference>
<comment type="function">
    <text evidence="9">Functions as a component of the nuclear pore complex (NPC).</text>
</comment>
<evidence type="ECO:0000313" key="11">
    <source>
        <dbReference type="EMBL" id="KAF9731142.1"/>
    </source>
</evidence>
<protein>
    <recommendedName>
        <fullName evidence="9">Nuclear pore complex protein Nup85</fullName>
    </recommendedName>
</protein>
<comment type="caution">
    <text evidence="11">The sequence shown here is derived from an EMBL/GenBank/DDBJ whole genome shotgun (WGS) entry which is preliminary data.</text>
</comment>
<keyword evidence="12" id="KW-1185">Reference proteome</keyword>
<evidence type="ECO:0000256" key="4">
    <source>
        <dbReference type="ARBA" id="ARBA00022816"/>
    </source>
</evidence>
<keyword evidence="9" id="KW-0472">Membrane</keyword>
<dbReference type="PANTHER" id="PTHR13373:SF21">
    <property type="entry name" value="NUCLEAR PORE COMPLEX PROTEIN NUP85"/>
    <property type="match status" value="1"/>
</dbReference>
<evidence type="ECO:0000256" key="1">
    <source>
        <dbReference type="ARBA" id="ARBA00004567"/>
    </source>
</evidence>
<evidence type="ECO:0000256" key="10">
    <source>
        <dbReference type="SAM" id="MobiDB-lite"/>
    </source>
</evidence>
<dbReference type="PANTHER" id="PTHR13373">
    <property type="entry name" value="FROUNT PROTEIN-RELATED"/>
    <property type="match status" value="1"/>
</dbReference>
<dbReference type="OrthoDB" id="5422384at2759"/>
<dbReference type="GO" id="GO:0017056">
    <property type="term" value="F:structural constituent of nuclear pore"/>
    <property type="evidence" value="ECO:0007669"/>
    <property type="project" value="TreeGrafter"/>
</dbReference>
<evidence type="ECO:0000256" key="8">
    <source>
        <dbReference type="ARBA" id="ARBA00023242"/>
    </source>
</evidence>
<dbReference type="Pfam" id="PF07575">
    <property type="entry name" value="Nucleopor_Nup85"/>
    <property type="match status" value="2"/>
</dbReference>
<keyword evidence="5 9" id="KW-0653">Protein transport</keyword>
<keyword evidence="3 9" id="KW-0813">Transport</keyword>
<keyword evidence="7 9" id="KW-0906">Nuclear pore complex</keyword>
<keyword evidence="6 9" id="KW-0811">Translocation</keyword>
<dbReference type="GO" id="GO:0006606">
    <property type="term" value="P:protein import into nucleus"/>
    <property type="evidence" value="ECO:0007669"/>
    <property type="project" value="TreeGrafter"/>
</dbReference>
<reference evidence="11" key="1">
    <citation type="journal article" date="2020" name="Mol. Plant Microbe Interact.">
        <title>Genome Sequence of the Biocontrol Agent Coniothyrium minitans strain Conio (IMI 134523).</title>
        <authorList>
            <person name="Patel D."/>
            <person name="Shittu T.A."/>
            <person name="Baroncelli R."/>
            <person name="Muthumeenakshi S."/>
            <person name="Osborne T.H."/>
            <person name="Janganan T.K."/>
            <person name="Sreenivasaprasad S."/>
        </authorList>
    </citation>
    <scope>NUCLEOTIDE SEQUENCE</scope>
    <source>
        <strain evidence="11">Conio</strain>
    </source>
</reference>
<comment type="subunit">
    <text evidence="9">Component of the nuclear pore complex (NPC).</text>
</comment>
<dbReference type="GO" id="GO:0045893">
    <property type="term" value="P:positive regulation of DNA-templated transcription"/>
    <property type="evidence" value="ECO:0007669"/>
    <property type="project" value="TreeGrafter"/>
</dbReference>
<comment type="similarity">
    <text evidence="2 9">Belongs to the nucleoporin Nup85 family.</text>
</comment>
<evidence type="ECO:0000313" key="12">
    <source>
        <dbReference type="Proteomes" id="UP000756921"/>
    </source>
</evidence>
<feature type="region of interest" description="Disordered" evidence="10">
    <location>
        <begin position="1"/>
        <end position="140"/>
    </location>
</feature>
<evidence type="ECO:0000256" key="6">
    <source>
        <dbReference type="ARBA" id="ARBA00023010"/>
    </source>
</evidence>
<dbReference type="GO" id="GO:0006406">
    <property type="term" value="P:mRNA export from nucleus"/>
    <property type="evidence" value="ECO:0007669"/>
    <property type="project" value="TreeGrafter"/>
</dbReference>
<evidence type="ECO:0000256" key="5">
    <source>
        <dbReference type="ARBA" id="ARBA00022927"/>
    </source>
</evidence>
<accession>A0A9P6G917</accession>
<dbReference type="EMBL" id="WJXW01000013">
    <property type="protein sequence ID" value="KAF9731142.1"/>
    <property type="molecule type" value="Genomic_DNA"/>
</dbReference>